<gene>
    <name evidence="2" type="ORF">IE81DRAFT_319213</name>
</gene>
<dbReference type="AlphaFoldDB" id="A0A316WBJ9"/>
<accession>A0A316WBJ9</accession>
<evidence type="ECO:0000313" key="3">
    <source>
        <dbReference type="Proteomes" id="UP000245783"/>
    </source>
</evidence>
<dbReference type="EMBL" id="KZ819351">
    <property type="protein sequence ID" value="PWN46318.1"/>
    <property type="molecule type" value="Genomic_DNA"/>
</dbReference>
<evidence type="ECO:0000313" key="2">
    <source>
        <dbReference type="EMBL" id="PWN46318.1"/>
    </source>
</evidence>
<sequence length="258" mass="29114">MPAQSRRSAKLQTAAPTTVQEASASKIPTASDSSATTTSKASATSFPLSRLPDLPWSRIDVRKNPWLYRPARGEQGVLQIEPYKSELLPLWAFKDEETAKRSSKDLLNMFEKYKGEDDFVGCDMARKYIQMGLTRARRYANHAGGKKYSPSGVELPRSNAEDPIKAASALIFQKVLEERVKPDRKYAALRAAFARRYDGGEIPELSELTRDGIVRPPTDAEVEKEGAQKRKREDDEEKRQLRRQVRKKERQTGRSAVS</sequence>
<feature type="compositionally biased region" description="Polar residues" evidence="1">
    <location>
        <begin position="10"/>
        <end position="28"/>
    </location>
</feature>
<dbReference type="Pfam" id="PF14328">
    <property type="entry name" value="DUF4385"/>
    <property type="match status" value="1"/>
</dbReference>
<dbReference type="RefSeq" id="XP_025373478.1">
    <property type="nucleotide sequence ID" value="XM_025512655.1"/>
</dbReference>
<feature type="region of interest" description="Disordered" evidence="1">
    <location>
        <begin position="1"/>
        <end position="48"/>
    </location>
</feature>
<feature type="compositionally biased region" description="Basic and acidic residues" evidence="1">
    <location>
        <begin position="221"/>
        <end position="239"/>
    </location>
</feature>
<protein>
    <submittedName>
        <fullName evidence="2">Uncharacterized protein</fullName>
    </submittedName>
</protein>
<feature type="region of interest" description="Disordered" evidence="1">
    <location>
        <begin position="205"/>
        <end position="258"/>
    </location>
</feature>
<dbReference type="OrthoDB" id="2589819at2759"/>
<organism evidence="2 3">
    <name type="scientific">Ceraceosorus guamensis</name>
    <dbReference type="NCBI Taxonomy" id="1522189"/>
    <lineage>
        <taxon>Eukaryota</taxon>
        <taxon>Fungi</taxon>
        <taxon>Dikarya</taxon>
        <taxon>Basidiomycota</taxon>
        <taxon>Ustilaginomycotina</taxon>
        <taxon>Exobasidiomycetes</taxon>
        <taxon>Ceraceosorales</taxon>
        <taxon>Ceraceosoraceae</taxon>
        <taxon>Ceraceosorus</taxon>
    </lineage>
</organism>
<dbReference type="GeneID" id="37034525"/>
<dbReference type="Proteomes" id="UP000245783">
    <property type="component" value="Unassembled WGS sequence"/>
</dbReference>
<keyword evidence="3" id="KW-1185">Reference proteome</keyword>
<feature type="compositionally biased region" description="Low complexity" evidence="1">
    <location>
        <begin position="29"/>
        <end position="45"/>
    </location>
</feature>
<evidence type="ECO:0000256" key="1">
    <source>
        <dbReference type="SAM" id="MobiDB-lite"/>
    </source>
</evidence>
<feature type="compositionally biased region" description="Basic residues" evidence="1">
    <location>
        <begin position="240"/>
        <end position="249"/>
    </location>
</feature>
<reference evidence="2 3" key="1">
    <citation type="journal article" date="2018" name="Mol. Biol. Evol.">
        <title>Broad Genomic Sampling Reveals a Smut Pathogenic Ancestry of the Fungal Clade Ustilaginomycotina.</title>
        <authorList>
            <person name="Kijpornyongpan T."/>
            <person name="Mondo S.J."/>
            <person name="Barry K."/>
            <person name="Sandor L."/>
            <person name="Lee J."/>
            <person name="Lipzen A."/>
            <person name="Pangilinan J."/>
            <person name="LaButti K."/>
            <person name="Hainaut M."/>
            <person name="Henrissat B."/>
            <person name="Grigoriev I.V."/>
            <person name="Spatafora J.W."/>
            <person name="Aime M.C."/>
        </authorList>
    </citation>
    <scope>NUCLEOTIDE SEQUENCE [LARGE SCALE GENOMIC DNA]</scope>
    <source>
        <strain evidence="2 3">MCA 4658</strain>
    </source>
</reference>
<proteinExistence type="predicted"/>
<dbReference type="InterPro" id="IPR025494">
    <property type="entry name" value="DUF4385"/>
</dbReference>
<name>A0A316WBJ9_9BASI</name>
<dbReference type="InParanoid" id="A0A316WBJ9"/>